<name>B2WLG2_PYRTR</name>
<proteinExistence type="predicted"/>
<evidence type="ECO:0000313" key="1">
    <source>
        <dbReference type="EMBL" id="EDU43872.1"/>
    </source>
</evidence>
<accession>B2WLG2</accession>
<reference evidence="2" key="1">
    <citation type="journal article" date="2013" name="G3 (Bethesda)">
        <title>Comparative genomics of a plant-pathogenic fungus, Pyrenophora tritici-repentis, reveals transduplication and the impact of repeat elements on pathogenicity and population divergence.</title>
        <authorList>
            <person name="Manning V.A."/>
            <person name="Pandelova I."/>
            <person name="Dhillon B."/>
            <person name="Wilhelm L.J."/>
            <person name="Goodwin S.B."/>
            <person name="Berlin A.M."/>
            <person name="Figueroa M."/>
            <person name="Freitag M."/>
            <person name="Hane J.K."/>
            <person name="Henrissat B."/>
            <person name="Holman W.H."/>
            <person name="Kodira C.D."/>
            <person name="Martin J."/>
            <person name="Oliver R.P."/>
            <person name="Robbertse B."/>
            <person name="Schackwitz W."/>
            <person name="Schwartz D.C."/>
            <person name="Spatafora J.W."/>
            <person name="Turgeon B.G."/>
            <person name="Yandava C."/>
            <person name="Young S."/>
            <person name="Zhou S."/>
            <person name="Zeng Q."/>
            <person name="Grigoriev I.V."/>
            <person name="Ma L.-J."/>
            <person name="Ciuffetti L.M."/>
        </authorList>
    </citation>
    <scope>NUCLEOTIDE SEQUENCE [LARGE SCALE GENOMIC DNA]</scope>
    <source>
        <strain evidence="2">Pt-1C-BFP</strain>
    </source>
</reference>
<dbReference type="InParanoid" id="B2WLG2"/>
<dbReference type="AlphaFoldDB" id="B2WLG2"/>
<protein>
    <submittedName>
        <fullName evidence="1">Uncharacterized protein</fullName>
    </submittedName>
</protein>
<gene>
    <name evidence="1" type="ORF">PTRG_10822</name>
</gene>
<dbReference type="Proteomes" id="UP000001471">
    <property type="component" value="Unassembled WGS sequence"/>
</dbReference>
<dbReference type="HOGENOM" id="CLU_3051450_0_0_1"/>
<dbReference type="EMBL" id="DS231629">
    <property type="protein sequence ID" value="EDU43872.1"/>
    <property type="molecule type" value="Genomic_DNA"/>
</dbReference>
<evidence type="ECO:0000313" key="2">
    <source>
        <dbReference type="Proteomes" id="UP000001471"/>
    </source>
</evidence>
<sequence length="54" mass="5953">MALMLGWEANGFQQIGQPAFIMENLRLPYGSVSAEQPTLTARISSQAGRFLKPE</sequence>
<organism evidence="1 2">
    <name type="scientific">Pyrenophora tritici-repentis (strain Pt-1C-BFP)</name>
    <name type="common">Wheat tan spot fungus</name>
    <name type="synonym">Drechslera tritici-repentis</name>
    <dbReference type="NCBI Taxonomy" id="426418"/>
    <lineage>
        <taxon>Eukaryota</taxon>
        <taxon>Fungi</taxon>
        <taxon>Dikarya</taxon>
        <taxon>Ascomycota</taxon>
        <taxon>Pezizomycotina</taxon>
        <taxon>Dothideomycetes</taxon>
        <taxon>Pleosporomycetidae</taxon>
        <taxon>Pleosporales</taxon>
        <taxon>Pleosporineae</taxon>
        <taxon>Pleosporaceae</taxon>
        <taxon>Pyrenophora</taxon>
    </lineage>
</organism>